<feature type="region of interest" description="Disordered" evidence="1">
    <location>
        <begin position="66"/>
        <end position="85"/>
    </location>
</feature>
<accession>A0ABR2VWB5</accession>
<keyword evidence="3" id="KW-1185">Reference proteome</keyword>
<evidence type="ECO:0000313" key="3">
    <source>
        <dbReference type="Proteomes" id="UP001479436"/>
    </source>
</evidence>
<dbReference type="Proteomes" id="UP001479436">
    <property type="component" value="Unassembled WGS sequence"/>
</dbReference>
<organism evidence="2 3">
    <name type="scientific">Basidiobolus ranarum</name>
    <dbReference type="NCBI Taxonomy" id="34480"/>
    <lineage>
        <taxon>Eukaryota</taxon>
        <taxon>Fungi</taxon>
        <taxon>Fungi incertae sedis</taxon>
        <taxon>Zoopagomycota</taxon>
        <taxon>Entomophthoromycotina</taxon>
        <taxon>Basidiobolomycetes</taxon>
        <taxon>Basidiobolales</taxon>
        <taxon>Basidiobolaceae</taxon>
        <taxon>Basidiobolus</taxon>
    </lineage>
</organism>
<sequence>MPKRTTRPDILKEGVDSEKEKKSKTTTPKRGSQSQRSSPSNLKRTPTPNKSSPSYNIRDFFLTGKLSKSKETSSPTSNGHDSPDICMVEFDQKVEIHEESNGLSEVYIDTQDTEVSLTDSVSLVETPNSFVTATEDSQSTVNSESQPTPTSIYNSNIHIDISATASGQDNLEEFKISDSGRKEYYAESFDNILNVVMGNERCLFTSEEIHIVDNYRNMDVATRYLFIRLFMRNAGMLANY</sequence>
<name>A0ABR2VWB5_9FUNG</name>
<proteinExistence type="predicted"/>
<comment type="caution">
    <text evidence="2">The sequence shown here is derived from an EMBL/GenBank/DDBJ whole genome shotgun (WGS) entry which is preliminary data.</text>
</comment>
<evidence type="ECO:0000313" key="2">
    <source>
        <dbReference type="EMBL" id="KAK9707870.1"/>
    </source>
</evidence>
<evidence type="ECO:0000256" key="1">
    <source>
        <dbReference type="SAM" id="MobiDB-lite"/>
    </source>
</evidence>
<reference evidence="2 3" key="1">
    <citation type="submission" date="2023-04" db="EMBL/GenBank/DDBJ databases">
        <title>Genome of Basidiobolus ranarum AG-B5.</title>
        <authorList>
            <person name="Stajich J.E."/>
            <person name="Carter-House D."/>
            <person name="Gryganskyi A."/>
        </authorList>
    </citation>
    <scope>NUCLEOTIDE SEQUENCE [LARGE SCALE GENOMIC DNA]</scope>
    <source>
        <strain evidence="2 3">AG-B5</strain>
    </source>
</reference>
<protein>
    <submittedName>
        <fullName evidence="2">Uncharacterized protein</fullName>
    </submittedName>
</protein>
<gene>
    <name evidence="2" type="ORF">K7432_009933</name>
</gene>
<feature type="region of interest" description="Disordered" evidence="1">
    <location>
        <begin position="1"/>
        <end position="56"/>
    </location>
</feature>
<feature type="compositionally biased region" description="Basic and acidic residues" evidence="1">
    <location>
        <begin position="1"/>
        <end position="23"/>
    </location>
</feature>
<feature type="compositionally biased region" description="Polar residues" evidence="1">
    <location>
        <begin position="28"/>
        <end position="55"/>
    </location>
</feature>
<dbReference type="EMBL" id="JASJQH010007523">
    <property type="protein sequence ID" value="KAK9707870.1"/>
    <property type="molecule type" value="Genomic_DNA"/>
</dbReference>